<protein>
    <submittedName>
        <fullName evidence="9">L-arabinose transport system permease protein AraQ</fullName>
    </submittedName>
</protein>
<dbReference type="SUPFAM" id="SSF161098">
    <property type="entry name" value="MetI-like"/>
    <property type="match status" value="1"/>
</dbReference>
<proteinExistence type="inferred from homology"/>
<evidence type="ECO:0000256" key="7">
    <source>
        <dbReference type="RuleBase" id="RU363032"/>
    </source>
</evidence>
<keyword evidence="5 7" id="KW-1133">Transmembrane helix</keyword>
<feature type="transmembrane region" description="Helical" evidence="7">
    <location>
        <begin position="110"/>
        <end position="130"/>
    </location>
</feature>
<evidence type="ECO:0000256" key="6">
    <source>
        <dbReference type="ARBA" id="ARBA00023136"/>
    </source>
</evidence>
<organism evidence="9 10">
    <name type="scientific">Eisenbergiella tayi</name>
    <dbReference type="NCBI Taxonomy" id="1432052"/>
    <lineage>
        <taxon>Bacteria</taxon>
        <taxon>Bacillati</taxon>
        <taxon>Bacillota</taxon>
        <taxon>Clostridia</taxon>
        <taxon>Lachnospirales</taxon>
        <taxon>Lachnospiraceae</taxon>
        <taxon>Eisenbergiella</taxon>
    </lineage>
</organism>
<dbReference type="InterPro" id="IPR000515">
    <property type="entry name" value="MetI-like"/>
</dbReference>
<dbReference type="Pfam" id="PF00528">
    <property type="entry name" value="BPD_transp_1"/>
    <property type="match status" value="1"/>
</dbReference>
<comment type="subcellular location">
    <subcellularLocation>
        <location evidence="1 7">Cell membrane</location>
        <topology evidence="1 7">Multi-pass membrane protein</topology>
    </subcellularLocation>
</comment>
<evidence type="ECO:0000259" key="8">
    <source>
        <dbReference type="PROSITE" id="PS50928"/>
    </source>
</evidence>
<feature type="transmembrane region" description="Helical" evidence="7">
    <location>
        <begin position="142"/>
        <end position="162"/>
    </location>
</feature>
<dbReference type="GeneID" id="93304040"/>
<evidence type="ECO:0000313" key="9">
    <source>
        <dbReference type="EMBL" id="ODM12008.1"/>
    </source>
</evidence>
<dbReference type="Proteomes" id="UP000095003">
    <property type="component" value="Unassembled WGS sequence"/>
</dbReference>
<keyword evidence="6 7" id="KW-0472">Membrane</keyword>
<dbReference type="CDD" id="cd06261">
    <property type="entry name" value="TM_PBP2"/>
    <property type="match status" value="1"/>
</dbReference>
<evidence type="ECO:0000256" key="5">
    <source>
        <dbReference type="ARBA" id="ARBA00022989"/>
    </source>
</evidence>
<dbReference type="PANTHER" id="PTHR43744:SF9">
    <property type="entry name" value="POLYGALACTURONAN_RHAMNOGALACTURONAN TRANSPORT SYSTEM PERMEASE PROTEIN YTCP"/>
    <property type="match status" value="1"/>
</dbReference>
<dbReference type="GO" id="GO:0055085">
    <property type="term" value="P:transmembrane transport"/>
    <property type="evidence" value="ECO:0007669"/>
    <property type="project" value="InterPro"/>
</dbReference>
<reference evidence="9 10" key="1">
    <citation type="submission" date="2016-07" db="EMBL/GenBank/DDBJ databases">
        <title>Characterization of isolates of Eisenbergiella tayi derived from blood cultures, using whole genome sequencing.</title>
        <authorList>
            <person name="Burdz T."/>
            <person name="Wiebe D."/>
            <person name="Huynh C."/>
            <person name="Bernard K."/>
        </authorList>
    </citation>
    <scope>NUCLEOTIDE SEQUENCE [LARGE SCALE GENOMIC DNA]</scope>
    <source>
        <strain evidence="9 10">NML 120489</strain>
    </source>
</reference>
<feature type="transmembrane region" description="Helical" evidence="7">
    <location>
        <begin position="12"/>
        <end position="35"/>
    </location>
</feature>
<dbReference type="Gene3D" id="1.10.3720.10">
    <property type="entry name" value="MetI-like"/>
    <property type="match status" value="1"/>
</dbReference>
<feature type="transmembrane region" description="Helical" evidence="7">
    <location>
        <begin position="264"/>
        <end position="284"/>
    </location>
</feature>
<dbReference type="PATRIC" id="fig|1432052.3.peg.2898"/>
<sequence>MKKKGTAGEVIFQIANYTIFGLFTLICILPFYYLFINTISDNSLVSQGLILWKPKGIHFTNYMEVLKMKGLGNSALISVGRTVLGTVLNVFGTAFLGYALGKQELWGRKFWYRFVIITMYFNAGIIPWFINMKNLGLTNNFLAYIIPGIISPFSLILFKTYAENLPASLEESAQLDGAGYGVLFLKIIMPLCKPIVATIAVFSAVGQWNSFTDTLFLMSDSRYYTLQFILYQYLNEANAIANSLRSSMENGIAADPSLLITPTAIKMTVSMVVVLPILFVYPLFQRYFVSGIMIGAVKG</sequence>
<keyword evidence="2 7" id="KW-0813">Transport</keyword>
<keyword evidence="4 7" id="KW-0812">Transmembrane</keyword>
<comment type="caution">
    <text evidence="9">The sequence shown here is derived from an EMBL/GenBank/DDBJ whole genome shotgun (WGS) entry which is preliminary data.</text>
</comment>
<dbReference type="EMBL" id="MCGI01000002">
    <property type="protein sequence ID" value="ODM12008.1"/>
    <property type="molecule type" value="Genomic_DNA"/>
</dbReference>
<dbReference type="GO" id="GO:0005886">
    <property type="term" value="C:plasma membrane"/>
    <property type="evidence" value="ECO:0007669"/>
    <property type="project" value="UniProtKB-SubCell"/>
</dbReference>
<name>A0A1E3ATH8_9FIRM</name>
<evidence type="ECO:0000256" key="1">
    <source>
        <dbReference type="ARBA" id="ARBA00004651"/>
    </source>
</evidence>
<feature type="transmembrane region" description="Helical" evidence="7">
    <location>
        <begin position="183"/>
        <end position="208"/>
    </location>
</feature>
<evidence type="ECO:0000313" key="10">
    <source>
        <dbReference type="Proteomes" id="UP000095003"/>
    </source>
</evidence>
<gene>
    <name evidence="9" type="primary">araQ_70</name>
    <name evidence="9" type="ORF">BEH84_02623</name>
</gene>
<comment type="similarity">
    <text evidence="7">Belongs to the binding-protein-dependent transport system permease family.</text>
</comment>
<evidence type="ECO:0000256" key="2">
    <source>
        <dbReference type="ARBA" id="ARBA00022448"/>
    </source>
</evidence>
<feature type="transmembrane region" description="Helical" evidence="7">
    <location>
        <begin position="75"/>
        <end position="98"/>
    </location>
</feature>
<evidence type="ECO:0000256" key="3">
    <source>
        <dbReference type="ARBA" id="ARBA00022475"/>
    </source>
</evidence>
<feature type="domain" description="ABC transmembrane type-1" evidence="8">
    <location>
        <begin position="71"/>
        <end position="284"/>
    </location>
</feature>
<accession>A0A1E3ATH8</accession>
<dbReference type="PANTHER" id="PTHR43744">
    <property type="entry name" value="ABC TRANSPORTER PERMEASE PROTEIN MG189-RELATED-RELATED"/>
    <property type="match status" value="1"/>
</dbReference>
<dbReference type="PROSITE" id="PS50928">
    <property type="entry name" value="ABC_TM1"/>
    <property type="match status" value="1"/>
</dbReference>
<dbReference type="InterPro" id="IPR035906">
    <property type="entry name" value="MetI-like_sf"/>
</dbReference>
<dbReference type="AlphaFoldDB" id="A0A1E3ATH8"/>
<evidence type="ECO:0000256" key="4">
    <source>
        <dbReference type="ARBA" id="ARBA00022692"/>
    </source>
</evidence>
<keyword evidence="3" id="KW-1003">Cell membrane</keyword>
<dbReference type="RefSeq" id="WP_069157152.1">
    <property type="nucleotide sequence ID" value="NZ_BAABXS010000001.1"/>
</dbReference>